<dbReference type="Pfam" id="PF03879">
    <property type="entry name" value="Cgr1"/>
    <property type="match status" value="1"/>
</dbReference>
<dbReference type="AlphaFoldDB" id="A0A0C3AZR6"/>
<proteinExistence type="inferred from homology"/>
<gene>
    <name evidence="10" type="ORF">M408DRAFT_74331</name>
</gene>
<dbReference type="GO" id="GO:0006364">
    <property type="term" value="P:rRNA processing"/>
    <property type="evidence" value="ECO:0007669"/>
    <property type="project" value="UniProtKB-UniRule"/>
</dbReference>
<keyword evidence="6" id="KW-0175">Coiled coil</keyword>
<evidence type="ECO:0000313" key="10">
    <source>
        <dbReference type="EMBL" id="KIM25469.1"/>
    </source>
</evidence>
<name>A0A0C3AZR6_SERVB</name>
<keyword evidence="4 8" id="KW-0690">Ribosome biogenesis</keyword>
<comment type="function">
    <text evidence="1 8">Involved in nucleolar integrity and required for processing of the pre-rRNA for the 60S ribosome subunit.</text>
</comment>
<evidence type="ECO:0000256" key="4">
    <source>
        <dbReference type="ARBA" id="ARBA00022517"/>
    </source>
</evidence>
<dbReference type="HOGENOM" id="CLU_125051_1_0_1"/>
<reference evidence="11" key="2">
    <citation type="submission" date="2015-01" db="EMBL/GenBank/DDBJ databases">
        <title>Evolutionary Origins and Diversification of the Mycorrhizal Mutualists.</title>
        <authorList>
            <consortium name="DOE Joint Genome Institute"/>
            <consortium name="Mycorrhizal Genomics Consortium"/>
            <person name="Kohler A."/>
            <person name="Kuo A."/>
            <person name="Nagy L.G."/>
            <person name="Floudas D."/>
            <person name="Copeland A."/>
            <person name="Barry K.W."/>
            <person name="Cichocki N."/>
            <person name="Veneault-Fourrey C."/>
            <person name="LaButti K."/>
            <person name="Lindquist E.A."/>
            <person name="Lipzen A."/>
            <person name="Lundell T."/>
            <person name="Morin E."/>
            <person name="Murat C."/>
            <person name="Riley R."/>
            <person name="Ohm R."/>
            <person name="Sun H."/>
            <person name="Tunlid A."/>
            <person name="Henrissat B."/>
            <person name="Grigoriev I.V."/>
            <person name="Hibbett D.S."/>
            <person name="Martin F."/>
        </authorList>
    </citation>
    <scope>NUCLEOTIDE SEQUENCE [LARGE SCALE GENOMIC DNA]</scope>
    <source>
        <strain evidence="11">MAFF 305830</strain>
    </source>
</reference>
<protein>
    <recommendedName>
        <fullName evidence="8">rRNA-processing protein</fullName>
    </recommendedName>
</protein>
<comment type="similarity">
    <text evidence="3 8">Belongs to the CGR1 family.</text>
</comment>
<feature type="compositionally biased region" description="Basic residues" evidence="9">
    <location>
        <begin position="107"/>
        <end position="127"/>
    </location>
</feature>
<dbReference type="GO" id="GO:0005730">
    <property type="term" value="C:nucleolus"/>
    <property type="evidence" value="ECO:0007669"/>
    <property type="project" value="UniProtKB-SubCell"/>
</dbReference>
<dbReference type="InterPro" id="IPR005579">
    <property type="entry name" value="Cgr1-like"/>
</dbReference>
<feature type="compositionally biased region" description="Polar residues" evidence="9">
    <location>
        <begin position="29"/>
        <end position="42"/>
    </location>
</feature>
<sequence length="127" mass="14610">MDSSSAIPLAPTKAGRVSGKNWKGAKTPTVRNSTKYSFSRSNLPRGVKSKSWEDRKRKDTQLTAVKALEKELKDEKAAELARRREVTKERKDRVEEKRRLEEMKAKMSAKKLARVRRRQGRTKKING</sequence>
<evidence type="ECO:0000256" key="3">
    <source>
        <dbReference type="ARBA" id="ARBA00007869"/>
    </source>
</evidence>
<feature type="region of interest" description="Disordered" evidence="9">
    <location>
        <begin position="85"/>
        <end position="127"/>
    </location>
</feature>
<dbReference type="Proteomes" id="UP000054097">
    <property type="component" value="Unassembled WGS sequence"/>
</dbReference>
<evidence type="ECO:0000256" key="9">
    <source>
        <dbReference type="SAM" id="MobiDB-lite"/>
    </source>
</evidence>
<evidence type="ECO:0000256" key="5">
    <source>
        <dbReference type="ARBA" id="ARBA00022552"/>
    </source>
</evidence>
<dbReference type="EMBL" id="KN824314">
    <property type="protein sequence ID" value="KIM25469.1"/>
    <property type="molecule type" value="Genomic_DNA"/>
</dbReference>
<evidence type="ECO:0000313" key="11">
    <source>
        <dbReference type="Proteomes" id="UP000054097"/>
    </source>
</evidence>
<reference evidence="10 11" key="1">
    <citation type="submission" date="2014-04" db="EMBL/GenBank/DDBJ databases">
        <authorList>
            <consortium name="DOE Joint Genome Institute"/>
            <person name="Kuo A."/>
            <person name="Zuccaro A."/>
            <person name="Kohler A."/>
            <person name="Nagy L.G."/>
            <person name="Floudas D."/>
            <person name="Copeland A."/>
            <person name="Barry K.W."/>
            <person name="Cichocki N."/>
            <person name="Veneault-Fourrey C."/>
            <person name="LaButti K."/>
            <person name="Lindquist E.A."/>
            <person name="Lipzen A."/>
            <person name="Lundell T."/>
            <person name="Morin E."/>
            <person name="Murat C."/>
            <person name="Sun H."/>
            <person name="Tunlid A."/>
            <person name="Henrissat B."/>
            <person name="Grigoriev I.V."/>
            <person name="Hibbett D.S."/>
            <person name="Martin F."/>
            <person name="Nordberg H.P."/>
            <person name="Cantor M.N."/>
            <person name="Hua S.X."/>
        </authorList>
    </citation>
    <scope>NUCLEOTIDE SEQUENCE [LARGE SCALE GENOMIC DNA]</scope>
    <source>
        <strain evidence="10 11">MAFF 305830</strain>
    </source>
</reference>
<evidence type="ECO:0000256" key="7">
    <source>
        <dbReference type="ARBA" id="ARBA00023242"/>
    </source>
</evidence>
<comment type="subcellular location">
    <subcellularLocation>
        <location evidence="2 8">Nucleus</location>
        <location evidence="2 8">Nucleolus</location>
    </subcellularLocation>
</comment>
<dbReference type="OrthoDB" id="277961at2759"/>
<organism evidence="10 11">
    <name type="scientific">Serendipita vermifera MAFF 305830</name>
    <dbReference type="NCBI Taxonomy" id="933852"/>
    <lineage>
        <taxon>Eukaryota</taxon>
        <taxon>Fungi</taxon>
        <taxon>Dikarya</taxon>
        <taxon>Basidiomycota</taxon>
        <taxon>Agaricomycotina</taxon>
        <taxon>Agaricomycetes</taxon>
        <taxon>Sebacinales</taxon>
        <taxon>Serendipitaceae</taxon>
        <taxon>Serendipita</taxon>
    </lineage>
</organism>
<keyword evidence="5 8" id="KW-0698">rRNA processing</keyword>
<evidence type="ECO:0000256" key="8">
    <source>
        <dbReference type="RuleBase" id="RU363084"/>
    </source>
</evidence>
<feature type="region of interest" description="Disordered" evidence="9">
    <location>
        <begin position="1"/>
        <end position="56"/>
    </location>
</feature>
<accession>A0A0C3AZR6</accession>
<feature type="compositionally biased region" description="Basic and acidic residues" evidence="9">
    <location>
        <begin position="85"/>
        <end position="105"/>
    </location>
</feature>
<keyword evidence="7 8" id="KW-0539">Nucleus</keyword>
<evidence type="ECO:0000256" key="6">
    <source>
        <dbReference type="ARBA" id="ARBA00023054"/>
    </source>
</evidence>
<evidence type="ECO:0000256" key="2">
    <source>
        <dbReference type="ARBA" id="ARBA00004604"/>
    </source>
</evidence>
<evidence type="ECO:0000256" key="1">
    <source>
        <dbReference type="ARBA" id="ARBA00004090"/>
    </source>
</evidence>
<keyword evidence="11" id="KW-1185">Reference proteome</keyword>